<evidence type="ECO:0000256" key="3">
    <source>
        <dbReference type="ARBA" id="ARBA00022729"/>
    </source>
</evidence>
<feature type="compositionally biased region" description="Basic and acidic residues" evidence="9">
    <location>
        <begin position="400"/>
        <end position="412"/>
    </location>
</feature>
<evidence type="ECO:0000256" key="5">
    <source>
        <dbReference type="ARBA" id="ARBA00023136"/>
    </source>
</evidence>
<protein>
    <recommendedName>
        <fullName evidence="11">Ig-like domain-containing protein</fullName>
    </recommendedName>
</protein>
<feature type="chain" id="PRO_5019774186" description="Ig-like domain-containing protein" evidence="10">
    <location>
        <begin position="30"/>
        <end position="469"/>
    </location>
</feature>
<keyword evidence="5" id="KW-0472">Membrane</keyword>
<comment type="caution">
    <text evidence="12">The sequence shown here is derived from an EMBL/GenBank/DDBJ whole genome shotgun (WGS) entry which is preliminary data.</text>
</comment>
<dbReference type="InterPro" id="IPR003599">
    <property type="entry name" value="Ig_sub"/>
</dbReference>
<evidence type="ECO:0000256" key="8">
    <source>
        <dbReference type="ARBA" id="ARBA00023319"/>
    </source>
</evidence>
<feature type="domain" description="Ig-like" evidence="11">
    <location>
        <begin position="38"/>
        <end position="135"/>
    </location>
</feature>
<feature type="domain" description="Ig-like" evidence="11">
    <location>
        <begin position="241"/>
        <end position="357"/>
    </location>
</feature>
<dbReference type="PANTHER" id="PTHR12231">
    <property type="entry name" value="CTX-RELATED TYPE I TRANSMEMBRANE PROTEIN"/>
    <property type="match status" value="1"/>
</dbReference>
<dbReference type="InterPro" id="IPR036179">
    <property type="entry name" value="Ig-like_dom_sf"/>
</dbReference>
<dbReference type="SMART" id="SM00408">
    <property type="entry name" value="IGc2"/>
    <property type="match status" value="3"/>
</dbReference>
<dbReference type="InterPro" id="IPR003006">
    <property type="entry name" value="Ig/MHC_CS"/>
</dbReference>
<dbReference type="InterPro" id="IPR003598">
    <property type="entry name" value="Ig_sub2"/>
</dbReference>
<gene>
    <name evidence="12" type="ORF">LSTR_LSTR010817</name>
</gene>
<dbReference type="InterPro" id="IPR013783">
    <property type="entry name" value="Ig-like_fold"/>
</dbReference>
<keyword evidence="3 10" id="KW-0732">Signal</keyword>
<name>A0A482XKS8_LAOST</name>
<dbReference type="SMR" id="A0A482XKS8"/>
<dbReference type="Gene3D" id="2.60.40.10">
    <property type="entry name" value="Immunoglobulins"/>
    <property type="match status" value="3"/>
</dbReference>
<feature type="region of interest" description="Disordered" evidence="9">
    <location>
        <begin position="367"/>
        <end position="442"/>
    </location>
</feature>
<evidence type="ECO:0000259" key="11">
    <source>
        <dbReference type="PROSITE" id="PS50835"/>
    </source>
</evidence>
<dbReference type="GO" id="GO:0043005">
    <property type="term" value="C:neuron projection"/>
    <property type="evidence" value="ECO:0007669"/>
    <property type="project" value="TreeGrafter"/>
</dbReference>
<dbReference type="Pfam" id="PF00047">
    <property type="entry name" value="ig"/>
    <property type="match status" value="1"/>
</dbReference>
<dbReference type="Proteomes" id="UP000291343">
    <property type="component" value="Unassembled WGS sequence"/>
</dbReference>
<dbReference type="EMBL" id="QKKF02007782">
    <property type="protein sequence ID" value="RZF45861.1"/>
    <property type="molecule type" value="Genomic_DNA"/>
</dbReference>
<evidence type="ECO:0000313" key="12">
    <source>
        <dbReference type="EMBL" id="RZF45861.1"/>
    </source>
</evidence>
<dbReference type="InParanoid" id="A0A482XKS8"/>
<dbReference type="InterPro" id="IPR007110">
    <property type="entry name" value="Ig-like_dom"/>
</dbReference>
<sequence>MGTTAFKHFFIIFSAAFVVLSATSSHVSGQQASSEPDPEFLAALENHTVTQGRDVSFTCVVNHLGTYKVAWIKSDSKAILAIHTHLVAHNNRLSVTHNGHNTWKLHVSNVQKNDSGTYMCQINTDPMRSQMGNLEVLIPPDIINEDLTDALAAPEGGSVKLRCRATGIPEPTVVWRREDSASIVLRQETAREKQVVRSYDGETLLLSNIQRTDMGPYLCIASNGVPPTVSKRFNVQVHFHPVMKVSNQLVAAPVGSDVVIQCFVETSPKAMHSWFKDSGALPLPTSTANQQHSTLLIGEKLMPGSKYDMQEVLLNAYSLMLNLTIRDLERRDFGGYVCSSVNALGKAEGVIRLQELSIPTKATVVPSPTYNDYNKVRKKQHSSHSKGGKPGRRGNLGPKQEGESESADRVADDLGTTALVTGPPTTPASSRQPPPFTLHGDNKAMAAHSTNCTAMLQLTITLLLASCIF</sequence>
<dbReference type="Pfam" id="PF13927">
    <property type="entry name" value="Ig_3"/>
    <property type="match status" value="1"/>
</dbReference>
<dbReference type="FunCoup" id="A0A482XKS8">
    <property type="interactions" value="101"/>
</dbReference>
<accession>A0A482XKS8</accession>
<evidence type="ECO:0000313" key="13">
    <source>
        <dbReference type="Proteomes" id="UP000291343"/>
    </source>
</evidence>
<dbReference type="PROSITE" id="PS00290">
    <property type="entry name" value="IG_MHC"/>
    <property type="match status" value="1"/>
</dbReference>
<evidence type="ECO:0000256" key="7">
    <source>
        <dbReference type="ARBA" id="ARBA00023180"/>
    </source>
</evidence>
<evidence type="ECO:0000256" key="6">
    <source>
        <dbReference type="ARBA" id="ARBA00023157"/>
    </source>
</evidence>
<evidence type="ECO:0000256" key="9">
    <source>
        <dbReference type="SAM" id="MobiDB-lite"/>
    </source>
</evidence>
<comment type="subcellular location">
    <subcellularLocation>
        <location evidence="1">Cell membrane</location>
    </subcellularLocation>
</comment>
<keyword evidence="2" id="KW-1003">Cell membrane</keyword>
<dbReference type="STRING" id="195883.A0A482XKS8"/>
<dbReference type="Pfam" id="PF07679">
    <property type="entry name" value="I-set"/>
    <property type="match status" value="1"/>
</dbReference>
<keyword evidence="8" id="KW-0393">Immunoglobulin domain</keyword>
<keyword evidence="7" id="KW-0325">Glycoprotein</keyword>
<evidence type="ECO:0000256" key="1">
    <source>
        <dbReference type="ARBA" id="ARBA00004236"/>
    </source>
</evidence>
<feature type="compositionally biased region" description="Basic residues" evidence="9">
    <location>
        <begin position="376"/>
        <end position="392"/>
    </location>
</feature>
<dbReference type="InterPro" id="IPR013151">
    <property type="entry name" value="Immunoglobulin_dom"/>
</dbReference>
<keyword evidence="6" id="KW-1015">Disulfide bond</keyword>
<dbReference type="PROSITE" id="PS50835">
    <property type="entry name" value="IG_LIKE"/>
    <property type="match status" value="3"/>
</dbReference>
<keyword evidence="4" id="KW-0677">Repeat</keyword>
<dbReference type="GO" id="GO:0005886">
    <property type="term" value="C:plasma membrane"/>
    <property type="evidence" value="ECO:0007669"/>
    <property type="project" value="UniProtKB-SubCell"/>
</dbReference>
<reference evidence="12 13" key="1">
    <citation type="journal article" date="2017" name="Gigascience">
        <title>Genome sequence of the small brown planthopper, Laodelphax striatellus.</title>
        <authorList>
            <person name="Zhu J."/>
            <person name="Jiang F."/>
            <person name="Wang X."/>
            <person name="Yang P."/>
            <person name="Bao Y."/>
            <person name="Zhao W."/>
            <person name="Wang W."/>
            <person name="Lu H."/>
            <person name="Wang Q."/>
            <person name="Cui N."/>
            <person name="Li J."/>
            <person name="Chen X."/>
            <person name="Luo L."/>
            <person name="Yu J."/>
            <person name="Kang L."/>
            <person name="Cui F."/>
        </authorList>
    </citation>
    <scope>NUCLEOTIDE SEQUENCE [LARGE SCALE GENOMIC DNA]</scope>
    <source>
        <strain evidence="12">Lst14</strain>
    </source>
</reference>
<dbReference type="AlphaFoldDB" id="A0A482XKS8"/>
<evidence type="ECO:0000256" key="4">
    <source>
        <dbReference type="ARBA" id="ARBA00022737"/>
    </source>
</evidence>
<evidence type="ECO:0000256" key="2">
    <source>
        <dbReference type="ARBA" id="ARBA00022475"/>
    </source>
</evidence>
<evidence type="ECO:0000256" key="10">
    <source>
        <dbReference type="SAM" id="SignalP"/>
    </source>
</evidence>
<dbReference type="SUPFAM" id="SSF48726">
    <property type="entry name" value="Immunoglobulin"/>
    <property type="match status" value="3"/>
</dbReference>
<dbReference type="PANTHER" id="PTHR12231:SF265">
    <property type="entry name" value="DPR-INTERACTING PROTEIN LAMBDA"/>
    <property type="match status" value="1"/>
</dbReference>
<dbReference type="InterPro" id="IPR013098">
    <property type="entry name" value="Ig_I-set"/>
</dbReference>
<organism evidence="12 13">
    <name type="scientific">Laodelphax striatellus</name>
    <name type="common">Small brown planthopper</name>
    <name type="synonym">Delphax striatella</name>
    <dbReference type="NCBI Taxonomy" id="195883"/>
    <lineage>
        <taxon>Eukaryota</taxon>
        <taxon>Metazoa</taxon>
        <taxon>Ecdysozoa</taxon>
        <taxon>Arthropoda</taxon>
        <taxon>Hexapoda</taxon>
        <taxon>Insecta</taxon>
        <taxon>Pterygota</taxon>
        <taxon>Neoptera</taxon>
        <taxon>Paraneoptera</taxon>
        <taxon>Hemiptera</taxon>
        <taxon>Auchenorrhyncha</taxon>
        <taxon>Fulgoroidea</taxon>
        <taxon>Delphacidae</taxon>
        <taxon>Criomorphinae</taxon>
        <taxon>Laodelphax</taxon>
    </lineage>
</organism>
<keyword evidence="13" id="KW-1185">Reference proteome</keyword>
<dbReference type="OrthoDB" id="10012075at2759"/>
<dbReference type="SMART" id="SM00409">
    <property type="entry name" value="IG"/>
    <property type="match status" value="3"/>
</dbReference>
<dbReference type="InterPro" id="IPR051170">
    <property type="entry name" value="Neural/epithelial_adhesion"/>
</dbReference>
<feature type="domain" description="Ig-like" evidence="11">
    <location>
        <begin position="140"/>
        <end position="230"/>
    </location>
</feature>
<dbReference type="FunFam" id="2.60.40.10:FF:000328">
    <property type="entry name" value="CLUMA_CG000981, isoform A"/>
    <property type="match status" value="1"/>
</dbReference>
<feature type="signal peptide" evidence="10">
    <location>
        <begin position="1"/>
        <end position="29"/>
    </location>
</feature>
<proteinExistence type="predicted"/>